<dbReference type="EMBL" id="CP089982">
    <property type="protein sequence ID" value="WXA96756.1"/>
    <property type="molecule type" value="Genomic_DNA"/>
</dbReference>
<dbReference type="RefSeq" id="WP_394847372.1">
    <property type="nucleotide sequence ID" value="NZ_CP089982.1"/>
</dbReference>
<evidence type="ECO:0000313" key="2">
    <source>
        <dbReference type="Proteomes" id="UP001379533"/>
    </source>
</evidence>
<sequence length="130" mass="14777">MTSSVAMDIAVHALRRFAGSLEYIARRAWRVEVATNSRGELAIMVLLPPERPGEFDAHRRANTRQLVPQGQFPAPVSQIADQLARVVANRGLRGRLDVYWREVGSRDVWTYELSVVAPDAIEQRKLKNRR</sequence>
<evidence type="ECO:0000313" key="1">
    <source>
        <dbReference type="EMBL" id="WXA96756.1"/>
    </source>
</evidence>
<accession>A0ABZ2KK63</accession>
<reference evidence="1 2" key="1">
    <citation type="submission" date="2021-12" db="EMBL/GenBank/DDBJ databases">
        <title>Discovery of the Pendulisporaceae a myxobacterial family with distinct sporulation behavior and unique specialized metabolism.</title>
        <authorList>
            <person name="Garcia R."/>
            <person name="Popoff A."/>
            <person name="Bader C.D."/>
            <person name="Loehr J."/>
            <person name="Walesch S."/>
            <person name="Walt C."/>
            <person name="Boldt J."/>
            <person name="Bunk B."/>
            <person name="Haeckl F.J.F.P.J."/>
            <person name="Gunesch A.P."/>
            <person name="Birkelbach J."/>
            <person name="Nuebel U."/>
            <person name="Pietschmann T."/>
            <person name="Bach T."/>
            <person name="Mueller R."/>
        </authorList>
    </citation>
    <scope>NUCLEOTIDE SEQUENCE [LARGE SCALE GENOMIC DNA]</scope>
    <source>
        <strain evidence="1 2">MSr12523</strain>
    </source>
</reference>
<proteinExistence type="predicted"/>
<name>A0ABZ2KK63_9BACT</name>
<protein>
    <submittedName>
        <fullName evidence="1">Uncharacterized protein</fullName>
    </submittedName>
</protein>
<gene>
    <name evidence="1" type="ORF">LZC95_07890</name>
</gene>
<organism evidence="1 2">
    <name type="scientific">Pendulispora brunnea</name>
    <dbReference type="NCBI Taxonomy" id="2905690"/>
    <lineage>
        <taxon>Bacteria</taxon>
        <taxon>Pseudomonadati</taxon>
        <taxon>Myxococcota</taxon>
        <taxon>Myxococcia</taxon>
        <taxon>Myxococcales</taxon>
        <taxon>Sorangiineae</taxon>
        <taxon>Pendulisporaceae</taxon>
        <taxon>Pendulispora</taxon>
    </lineage>
</organism>
<dbReference type="Proteomes" id="UP001379533">
    <property type="component" value="Chromosome"/>
</dbReference>
<keyword evidence="2" id="KW-1185">Reference proteome</keyword>